<keyword evidence="2" id="KW-1185">Reference proteome</keyword>
<dbReference type="AlphaFoldDB" id="A0A9N9PEM0"/>
<feature type="non-terminal residue" evidence="1">
    <location>
        <position position="175"/>
    </location>
</feature>
<accession>A0A9N9PEM0</accession>
<comment type="caution">
    <text evidence="1">The sequence shown here is derived from an EMBL/GenBank/DDBJ whole genome shotgun (WGS) entry which is preliminary data.</text>
</comment>
<reference evidence="1" key="1">
    <citation type="submission" date="2021-06" db="EMBL/GenBank/DDBJ databases">
        <authorList>
            <person name="Kallberg Y."/>
            <person name="Tangrot J."/>
            <person name="Rosling A."/>
        </authorList>
    </citation>
    <scope>NUCLEOTIDE SEQUENCE</scope>
    <source>
        <strain evidence="1">FL966</strain>
    </source>
</reference>
<protein>
    <submittedName>
        <fullName evidence="1">14439_t:CDS:1</fullName>
    </submittedName>
</protein>
<gene>
    <name evidence="1" type="ORF">CPELLU_LOCUS18459</name>
</gene>
<dbReference type="EMBL" id="CAJVQA010036960">
    <property type="protein sequence ID" value="CAG8809235.1"/>
    <property type="molecule type" value="Genomic_DNA"/>
</dbReference>
<organism evidence="1 2">
    <name type="scientific">Cetraspora pellucida</name>
    <dbReference type="NCBI Taxonomy" id="1433469"/>
    <lineage>
        <taxon>Eukaryota</taxon>
        <taxon>Fungi</taxon>
        <taxon>Fungi incertae sedis</taxon>
        <taxon>Mucoromycota</taxon>
        <taxon>Glomeromycotina</taxon>
        <taxon>Glomeromycetes</taxon>
        <taxon>Diversisporales</taxon>
        <taxon>Gigasporaceae</taxon>
        <taxon>Cetraspora</taxon>
    </lineage>
</organism>
<sequence length="175" mass="20609">MWYRTRWTSLYFTTDSILCARPVFDWILIEHRDIITNVKVLILLTDEKFFTNCRQTKALWTSNKETEVLEKQLLLLPRFDRVLTILSKKVENWLHNFDVMMQGYLLMVLEEDLSNLEEVSENVENMQASLLIGKIVNLSQYDIENEIISTGYDAGNMEYSPEQLVDEFLAKESTL</sequence>
<evidence type="ECO:0000313" key="1">
    <source>
        <dbReference type="EMBL" id="CAG8809235.1"/>
    </source>
</evidence>
<dbReference type="Proteomes" id="UP000789759">
    <property type="component" value="Unassembled WGS sequence"/>
</dbReference>
<name>A0A9N9PEM0_9GLOM</name>
<evidence type="ECO:0000313" key="2">
    <source>
        <dbReference type="Proteomes" id="UP000789759"/>
    </source>
</evidence>
<proteinExistence type="predicted"/>